<keyword evidence="2" id="KW-1185">Reference proteome</keyword>
<protein>
    <submittedName>
        <fullName evidence="1">Uncharacterized protein</fullName>
    </submittedName>
</protein>
<gene>
    <name evidence="1" type="ORF">FBZ93_11611</name>
</gene>
<organism evidence="1 2">
    <name type="scientific">Bradyrhizobium macuxiense</name>
    <dbReference type="NCBI Taxonomy" id="1755647"/>
    <lineage>
        <taxon>Bacteria</taxon>
        <taxon>Pseudomonadati</taxon>
        <taxon>Pseudomonadota</taxon>
        <taxon>Alphaproteobacteria</taxon>
        <taxon>Hyphomicrobiales</taxon>
        <taxon>Nitrobacteraceae</taxon>
        <taxon>Bradyrhizobium</taxon>
    </lineage>
</organism>
<comment type="caution">
    <text evidence="1">The sequence shown here is derived from an EMBL/GenBank/DDBJ whole genome shotgun (WGS) entry which is preliminary data.</text>
</comment>
<reference evidence="1 2" key="1">
    <citation type="submission" date="2019-06" db="EMBL/GenBank/DDBJ databases">
        <title>Genomic Encyclopedia of Type Strains, Phase IV (KMG-V): Genome sequencing to study the core and pangenomes of soil and plant-associated prokaryotes.</title>
        <authorList>
            <person name="Whitman W."/>
        </authorList>
    </citation>
    <scope>NUCLEOTIDE SEQUENCE [LARGE SCALE GENOMIC DNA]</scope>
    <source>
        <strain evidence="1 2">BR 10355</strain>
    </source>
</reference>
<dbReference type="Proteomes" id="UP000321304">
    <property type="component" value="Unassembled WGS sequence"/>
</dbReference>
<accession>A0A560L194</accession>
<proteinExistence type="predicted"/>
<sequence length="77" mass="9278">MEGWRKRHVDEVGWTTLQVMEEERHFTTLLNSKPTSVDDGGTRKRRQRAVEWFRKQGRYRRKLARSEKDSIGPRVFC</sequence>
<dbReference type="EMBL" id="VITY01000016">
    <property type="protein sequence ID" value="TWB89296.1"/>
    <property type="molecule type" value="Genomic_DNA"/>
</dbReference>
<name>A0A560L194_9BRAD</name>
<evidence type="ECO:0000313" key="2">
    <source>
        <dbReference type="Proteomes" id="UP000321304"/>
    </source>
</evidence>
<evidence type="ECO:0000313" key="1">
    <source>
        <dbReference type="EMBL" id="TWB89296.1"/>
    </source>
</evidence>
<dbReference type="AlphaFoldDB" id="A0A560L194"/>